<feature type="transmembrane region" description="Helical" evidence="1">
    <location>
        <begin position="12"/>
        <end position="32"/>
    </location>
</feature>
<dbReference type="OrthoDB" id="315686at2"/>
<dbReference type="AlphaFoldDB" id="A0A547P8H6"/>
<comment type="caution">
    <text evidence="2">The sequence shown here is derived from an EMBL/GenBank/DDBJ whole genome shotgun (WGS) entry which is preliminary data.</text>
</comment>
<feature type="transmembrane region" description="Helical" evidence="1">
    <location>
        <begin position="93"/>
        <end position="117"/>
    </location>
</feature>
<feature type="transmembrane region" description="Helical" evidence="1">
    <location>
        <begin position="68"/>
        <end position="87"/>
    </location>
</feature>
<evidence type="ECO:0000313" key="2">
    <source>
        <dbReference type="EMBL" id="TRD10428.1"/>
    </source>
</evidence>
<evidence type="ECO:0000313" key="3">
    <source>
        <dbReference type="Proteomes" id="UP000316343"/>
    </source>
</evidence>
<evidence type="ECO:0000256" key="1">
    <source>
        <dbReference type="SAM" id="Phobius"/>
    </source>
</evidence>
<dbReference type="SUPFAM" id="SSF55961">
    <property type="entry name" value="Bet v1-like"/>
    <property type="match status" value="1"/>
</dbReference>
<dbReference type="Gene3D" id="3.30.530.20">
    <property type="match status" value="1"/>
</dbReference>
<sequence>MDEPAELPKTAYSGFLLAMLATVLCAFAYLVYGPGLENGFAGFGALFAIPFAIGALIGGLGWASYNTIGCLIAPVALFAILFPLVYFGVGEGLVCIMMVLPFWLAGGIGGALAALLIKIRREEAEQAEQAADGGTRLKVSAALLIPFAVIFAEEMAPPQWQTRSVSRSVTIQASADTVWSMLIAVPDIADTEGTATFAHDLIGIPRPSDAALVKRGDTLVREAEWGPDIRFEEHVDDIVSGKRIAWTFVFPDGSVQAHTDKHIDPDGPILKIARGGYTLTQTGPNEVTLNLTTSYQMRTRLGWYFELWGEVLLGDVQGNVLAVIKTRAEA</sequence>
<keyword evidence="3" id="KW-1185">Reference proteome</keyword>
<evidence type="ECO:0008006" key="4">
    <source>
        <dbReference type="Google" id="ProtNLM"/>
    </source>
</evidence>
<feature type="transmembrane region" description="Helical" evidence="1">
    <location>
        <begin position="38"/>
        <end position="61"/>
    </location>
</feature>
<reference evidence="2 3" key="1">
    <citation type="submission" date="2019-06" db="EMBL/GenBank/DDBJ databases">
        <title>Erythrobacter insulae sp. nov., isolated from a tidal flat.</title>
        <authorList>
            <person name="Yoon J.-H."/>
        </authorList>
    </citation>
    <scope>NUCLEOTIDE SEQUENCE [LARGE SCALE GENOMIC DNA]</scope>
    <source>
        <strain evidence="2 3">JBTF-M21</strain>
    </source>
</reference>
<proteinExistence type="predicted"/>
<keyword evidence="1" id="KW-0812">Transmembrane</keyword>
<dbReference type="RefSeq" id="WP_142786687.1">
    <property type="nucleotide sequence ID" value="NZ_VHJK01000001.1"/>
</dbReference>
<organism evidence="2 3">
    <name type="scientific">Erythrobacter insulae</name>
    <dbReference type="NCBI Taxonomy" id="2584124"/>
    <lineage>
        <taxon>Bacteria</taxon>
        <taxon>Pseudomonadati</taxon>
        <taxon>Pseudomonadota</taxon>
        <taxon>Alphaproteobacteria</taxon>
        <taxon>Sphingomonadales</taxon>
        <taxon>Erythrobacteraceae</taxon>
        <taxon>Erythrobacter/Porphyrobacter group</taxon>
        <taxon>Erythrobacter</taxon>
    </lineage>
</organism>
<accession>A0A547P8H6</accession>
<keyword evidence="1" id="KW-1133">Transmembrane helix</keyword>
<keyword evidence="1" id="KW-0472">Membrane</keyword>
<dbReference type="EMBL" id="VHJK01000001">
    <property type="protein sequence ID" value="TRD10428.1"/>
    <property type="molecule type" value="Genomic_DNA"/>
</dbReference>
<dbReference type="Proteomes" id="UP000316343">
    <property type="component" value="Unassembled WGS sequence"/>
</dbReference>
<dbReference type="InterPro" id="IPR023393">
    <property type="entry name" value="START-like_dom_sf"/>
</dbReference>
<gene>
    <name evidence="2" type="ORF">FGU71_00095</name>
</gene>
<name>A0A547P8H6_9SPHN</name>
<protein>
    <recommendedName>
        <fullName evidence="4">SRPBCC family protein</fullName>
    </recommendedName>
</protein>